<sequence length="136" mass="15815">MLCWARSPFSAQKKHLHSQYICVEVKYIVRGESTRSCKTQARWDSAVAAAMLEGEIEYRAANYDQAFKSLRHTIDLEDKLPYSEPWSWMQPVRHAYAALKMEQGQLEEAAQVYRADLGMDNSIVRPRRHPNNVWSL</sequence>
<accession>A0ABR4JBB9</accession>
<proteinExistence type="predicted"/>
<organism evidence="1 2">
    <name type="scientific">Aspergillus pseudoustus</name>
    <dbReference type="NCBI Taxonomy" id="1810923"/>
    <lineage>
        <taxon>Eukaryota</taxon>
        <taxon>Fungi</taxon>
        <taxon>Dikarya</taxon>
        <taxon>Ascomycota</taxon>
        <taxon>Pezizomycotina</taxon>
        <taxon>Eurotiomycetes</taxon>
        <taxon>Eurotiomycetidae</taxon>
        <taxon>Eurotiales</taxon>
        <taxon>Aspergillaceae</taxon>
        <taxon>Aspergillus</taxon>
        <taxon>Aspergillus subgen. Nidulantes</taxon>
    </lineage>
</organism>
<reference evidence="1 2" key="1">
    <citation type="submission" date="2024-07" db="EMBL/GenBank/DDBJ databases">
        <title>Section-level genome sequencing and comparative genomics of Aspergillus sections Usti and Cavernicolus.</title>
        <authorList>
            <consortium name="Lawrence Berkeley National Laboratory"/>
            <person name="Nybo J.L."/>
            <person name="Vesth T.C."/>
            <person name="Theobald S."/>
            <person name="Frisvad J.C."/>
            <person name="Larsen T.O."/>
            <person name="Kjaerboelling I."/>
            <person name="Rothschild-Mancinelli K."/>
            <person name="Lyhne E.K."/>
            <person name="Kogle M.E."/>
            <person name="Barry K."/>
            <person name="Clum A."/>
            <person name="Na H."/>
            <person name="Ledsgaard L."/>
            <person name="Lin J."/>
            <person name="Lipzen A."/>
            <person name="Kuo A."/>
            <person name="Riley R."/>
            <person name="Mondo S."/>
            <person name="Labutti K."/>
            <person name="Haridas S."/>
            <person name="Pangalinan J."/>
            <person name="Salamov A.A."/>
            <person name="Simmons B.A."/>
            <person name="Magnuson J.K."/>
            <person name="Chen J."/>
            <person name="Drula E."/>
            <person name="Henrissat B."/>
            <person name="Wiebenga A."/>
            <person name="Lubbers R.J."/>
            <person name="Gomes A.C."/>
            <person name="Makela M.R."/>
            <person name="Stajich J."/>
            <person name="Grigoriev I.V."/>
            <person name="Mortensen U.H."/>
            <person name="De Vries R.P."/>
            <person name="Baker S.E."/>
            <person name="Andersen M.R."/>
        </authorList>
    </citation>
    <scope>NUCLEOTIDE SEQUENCE [LARGE SCALE GENOMIC DNA]</scope>
    <source>
        <strain evidence="1 2">CBS 123904</strain>
    </source>
</reference>
<dbReference type="PANTHER" id="PTHR45588">
    <property type="entry name" value="TPR DOMAIN-CONTAINING PROTEIN"/>
    <property type="match status" value="1"/>
</dbReference>
<name>A0ABR4JBB9_9EURO</name>
<dbReference type="Proteomes" id="UP001610446">
    <property type="component" value="Unassembled WGS sequence"/>
</dbReference>
<dbReference type="InterPro" id="IPR011990">
    <property type="entry name" value="TPR-like_helical_dom_sf"/>
</dbReference>
<comment type="caution">
    <text evidence="1">The sequence shown here is derived from an EMBL/GenBank/DDBJ whole genome shotgun (WGS) entry which is preliminary data.</text>
</comment>
<dbReference type="SUPFAM" id="SSF48452">
    <property type="entry name" value="TPR-like"/>
    <property type="match status" value="1"/>
</dbReference>
<protein>
    <submittedName>
        <fullName evidence="1">Uncharacterized protein</fullName>
    </submittedName>
</protein>
<evidence type="ECO:0000313" key="1">
    <source>
        <dbReference type="EMBL" id="KAL2836308.1"/>
    </source>
</evidence>
<dbReference type="EMBL" id="JBFXLU010000181">
    <property type="protein sequence ID" value="KAL2836308.1"/>
    <property type="molecule type" value="Genomic_DNA"/>
</dbReference>
<evidence type="ECO:0000313" key="2">
    <source>
        <dbReference type="Proteomes" id="UP001610446"/>
    </source>
</evidence>
<dbReference type="PANTHER" id="PTHR45588:SF2">
    <property type="entry name" value="TPR DOMAIN PROTEIN (AFU_ORTHOLOGUE AFUA_3G00240)"/>
    <property type="match status" value="1"/>
</dbReference>
<gene>
    <name evidence="1" type="ORF">BJY01DRAFT_252039</name>
</gene>
<keyword evidence="2" id="KW-1185">Reference proteome</keyword>